<dbReference type="PaxDb" id="4097-A0A1S4CXS7"/>
<evidence type="ECO:0000313" key="4">
    <source>
        <dbReference type="RefSeq" id="XP_016505942.1"/>
    </source>
</evidence>
<dbReference type="GO" id="GO:0015031">
    <property type="term" value="P:protein transport"/>
    <property type="evidence" value="ECO:0007669"/>
    <property type="project" value="UniProtKB-KW"/>
</dbReference>
<gene>
    <name evidence="4" type="primary">LOC107823747</name>
</gene>
<evidence type="ECO:0000256" key="2">
    <source>
        <dbReference type="SAM" id="MobiDB-lite"/>
    </source>
</evidence>
<accession>A0A1S4CXS7</accession>
<reference evidence="4" key="1">
    <citation type="submission" date="2025-08" db="UniProtKB">
        <authorList>
            <consortium name="RefSeq"/>
        </authorList>
    </citation>
    <scope>IDENTIFICATION</scope>
</reference>
<dbReference type="STRING" id="4097.A0A1S4CXS7"/>
<feature type="compositionally biased region" description="Basic residues" evidence="2">
    <location>
        <begin position="104"/>
        <end position="143"/>
    </location>
</feature>
<dbReference type="Pfam" id="PF05285">
    <property type="entry name" value="SDA1_dom"/>
    <property type="match status" value="1"/>
</dbReference>
<keyword evidence="1" id="KW-0690">Ribosome biogenesis</keyword>
<dbReference type="GO" id="GO:0042273">
    <property type="term" value="P:ribosomal large subunit biogenesis"/>
    <property type="evidence" value="ECO:0007669"/>
    <property type="project" value="UniProtKB-UniRule"/>
</dbReference>
<organism evidence="4">
    <name type="scientific">Nicotiana tabacum</name>
    <name type="common">Common tobacco</name>
    <dbReference type="NCBI Taxonomy" id="4097"/>
    <lineage>
        <taxon>Eukaryota</taxon>
        <taxon>Viridiplantae</taxon>
        <taxon>Streptophyta</taxon>
        <taxon>Embryophyta</taxon>
        <taxon>Tracheophyta</taxon>
        <taxon>Spermatophyta</taxon>
        <taxon>Magnoliopsida</taxon>
        <taxon>eudicotyledons</taxon>
        <taxon>Gunneridae</taxon>
        <taxon>Pentapetalae</taxon>
        <taxon>asterids</taxon>
        <taxon>lamiids</taxon>
        <taxon>Solanales</taxon>
        <taxon>Solanaceae</taxon>
        <taxon>Nicotianoideae</taxon>
        <taxon>Nicotianeae</taxon>
        <taxon>Nicotiana</taxon>
    </lineage>
</organism>
<dbReference type="InterPro" id="IPR007949">
    <property type="entry name" value="SDA1_MD"/>
</dbReference>
<evidence type="ECO:0000256" key="1">
    <source>
        <dbReference type="RuleBase" id="RU365057"/>
    </source>
</evidence>
<comment type="function">
    <text evidence="1">Required for 60S pre-ribosomal subunits export to the cytoplasm.</text>
</comment>
<dbReference type="InterPro" id="IPR027312">
    <property type="entry name" value="Sda1"/>
</dbReference>
<feature type="region of interest" description="Disordered" evidence="2">
    <location>
        <begin position="78"/>
        <end position="143"/>
    </location>
</feature>
<dbReference type="PANTHER" id="PTHR12730:SF0">
    <property type="entry name" value="PROTEIN SDA1 HOMOLOG"/>
    <property type="match status" value="1"/>
</dbReference>
<dbReference type="KEGG" id="nta:107823747"/>
<keyword evidence="1" id="KW-0539">Nucleus</keyword>
<dbReference type="PANTHER" id="PTHR12730">
    <property type="entry name" value="HSDA/SDA1-RELATED"/>
    <property type="match status" value="1"/>
</dbReference>
<dbReference type="OrthoDB" id="2196187at2759"/>
<dbReference type="GO" id="GO:0005730">
    <property type="term" value="C:nucleolus"/>
    <property type="evidence" value="ECO:0007669"/>
    <property type="project" value="UniProtKB-SubCell"/>
</dbReference>
<dbReference type="AlphaFoldDB" id="A0A1S4CXS7"/>
<protein>
    <recommendedName>
        <fullName evidence="1">Protein SDA1</fullName>
    </recommendedName>
</protein>
<proteinExistence type="inferred from homology"/>
<comment type="subcellular location">
    <subcellularLocation>
        <location evidence="1">Nucleus</location>
        <location evidence="1">Nucleolus</location>
    </subcellularLocation>
</comment>
<evidence type="ECO:0000259" key="3">
    <source>
        <dbReference type="Pfam" id="PF05285"/>
    </source>
</evidence>
<keyword evidence="1" id="KW-0653">Protein transport</keyword>
<dbReference type="GO" id="GO:0000055">
    <property type="term" value="P:ribosomal large subunit export from nucleus"/>
    <property type="evidence" value="ECO:0007669"/>
    <property type="project" value="UniProtKB-UniRule"/>
</dbReference>
<keyword evidence="1" id="KW-0813">Transport</keyword>
<comment type="similarity">
    <text evidence="1">Belongs to the SDA1 family.</text>
</comment>
<feature type="domain" description="SDA1 middle" evidence="3">
    <location>
        <begin position="12"/>
        <end position="77"/>
    </location>
</feature>
<name>A0A1S4CXS7_TOBAC</name>
<dbReference type="OMA" id="QMNFRTI"/>
<dbReference type="RefSeq" id="XP_016505942.1">
    <property type="nucleotide sequence ID" value="XM_016650456.1"/>
</dbReference>
<sequence length="143" mass="16314">MEHNSLNMGDGILSNEDFQRIKELKAKKDARTVLAQHGFKIPSSDQLSTKRVDAAKLEANIRKKLSKEERLAIIRAGREDRGRYQAKTALKKKKTGGSSNRQKESKKRMPSAAKKAKVARSKIDKKRKQQRAGKQFRGRKAWK</sequence>